<protein>
    <recommendedName>
        <fullName evidence="3">Serpin (Serine protease inhibitor)</fullName>
    </recommendedName>
</protein>
<reference evidence="2" key="1">
    <citation type="submission" date="2016-10" db="EMBL/GenBank/DDBJ databases">
        <authorList>
            <person name="Varghese N."/>
            <person name="Submissions S."/>
        </authorList>
    </citation>
    <scope>NUCLEOTIDE SEQUENCE [LARGE SCALE GENOMIC DNA]</scope>
    <source>
        <strain evidence="2">DSM 45962</strain>
    </source>
</reference>
<accession>A0A1I1Q8Z2</accession>
<evidence type="ECO:0000313" key="2">
    <source>
        <dbReference type="Proteomes" id="UP000199022"/>
    </source>
</evidence>
<gene>
    <name evidence="1" type="ORF">SAMN05661030_2489</name>
</gene>
<sequence>MTSPELPGPAADESAPRLPDLISRYADLCHREMADGHWVASPLGAWLLLAIAAPAAPPGSALQARIGDVLGLPVPEAVRLAGDLVSSRHDVVRAASAAWADLDATTAALVEWGGALPAGTTFDTRVPTQEEADA</sequence>
<keyword evidence="2" id="KW-1185">Reference proteome</keyword>
<organism evidence="1 2">
    <name type="scientific">Klenkia taihuensis</name>
    <dbReference type="NCBI Taxonomy" id="1225127"/>
    <lineage>
        <taxon>Bacteria</taxon>
        <taxon>Bacillati</taxon>
        <taxon>Actinomycetota</taxon>
        <taxon>Actinomycetes</taxon>
        <taxon>Geodermatophilales</taxon>
        <taxon>Geodermatophilaceae</taxon>
        <taxon>Klenkia</taxon>
    </lineage>
</organism>
<dbReference type="EMBL" id="FOMD01000003">
    <property type="protein sequence ID" value="SFD14590.1"/>
    <property type="molecule type" value="Genomic_DNA"/>
</dbReference>
<evidence type="ECO:0000313" key="1">
    <source>
        <dbReference type="EMBL" id="SFD14590.1"/>
    </source>
</evidence>
<dbReference type="RefSeq" id="WP_091559067.1">
    <property type="nucleotide sequence ID" value="NZ_BNAC01000001.1"/>
</dbReference>
<dbReference type="Proteomes" id="UP000199022">
    <property type="component" value="Unassembled WGS sequence"/>
</dbReference>
<name>A0A1I1Q8Z2_9ACTN</name>
<dbReference type="AlphaFoldDB" id="A0A1I1Q8Z2"/>
<evidence type="ECO:0008006" key="3">
    <source>
        <dbReference type="Google" id="ProtNLM"/>
    </source>
</evidence>
<dbReference type="STRING" id="1225127.SAMN05661030_2489"/>
<proteinExistence type="predicted"/>